<dbReference type="KEGG" id="bkw:BkAM31D_22520"/>
<evidence type="ECO:0000256" key="2">
    <source>
        <dbReference type="ARBA" id="ARBA00022448"/>
    </source>
</evidence>
<evidence type="ECO:0000256" key="5">
    <source>
        <dbReference type="ARBA" id="ARBA00022989"/>
    </source>
</evidence>
<dbReference type="SUPFAM" id="SSF161098">
    <property type="entry name" value="MetI-like"/>
    <property type="match status" value="1"/>
</dbReference>
<dbReference type="Pfam" id="PF00528">
    <property type="entry name" value="BPD_transp_1"/>
    <property type="match status" value="1"/>
</dbReference>
<evidence type="ECO:0000259" key="8">
    <source>
        <dbReference type="PROSITE" id="PS50928"/>
    </source>
</evidence>
<keyword evidence="6 7" id="KW-0472">Membrane</keyword>
<dbReference type="InterPro" id="IPR035906">
    <property type="entry name" value="MetI-like_sf"/>
</dbReference>
<dbReference type="Proteomes" id="UP000193006">
    <property type="component" value="Chromosome"/>
</dbReference>
<evidence type="ECO:0000256" key="4">
    <source>
        <dbReference type="ARBA" id="ARBA00022692"/>
    </source>
</evidence>
<dbReference type="CDD" id="cd06261">
    <property type="entry name" value="TM_PBP2"/>
    <property type="match status" value="1"/>
</dbReference>
<accession>A0A1X9MIB8</accession>
<dbReference type="GO" id="GO:0055085">
    <property type="term" value="P:transmembrane transport"/>
    <property type="evidence" value="ECO:0007669"/>
    <property type="project" value="InterPro"/>
</dbReference>
<feature type="transmembrane region" description="Helical" evidence="7">
    <location>
        <begin position="176"/>
        <end position="202"/>
    </location>
</feature>
<evidence type="ECO:0000256" key="7">
    <source>
        <dbReference type="RuleBase" id="RU363032"/>
    </source>
</evidence>
<dbReference type="PANTHER" id="PTHR43227">
    <property type="entry name" value="BLL4140 PROTEIN"/>
    <property type="match status" value="1"/>
</dbReference>
<feature type="transmembrane region" description="Helical" evidence="7">
    <location>
        <begin position="126"/>
        <end position="146"/>
    </location>
</feature>
<evidence type="ECO:0000313" key="9">
    <source>
        <dbReference type="EMBL" id="ARK32410.1"/>
    </source>
</evidence>
<comment type="similarity">
    <text evidence="7">Belongs to the binding-protein-dependent transport system permease family.</text>
</comment>
<feature type="transmembrane region" description="Helical" evidence="7">
    <location>
        <begin position="287"/>
        <end position="308"/>
    </location>
</feature>
<dbReference type="RefSeq" id="WP_085449843.1">
    <property type="nucleotide sequence ID" value="NZ_CP020814.1"/>
</dbReference>
<dbReference type="PROSITE" id="PS50928">
    <property type="entry name" value="ABC_TM1"/>
    <property type="match status" value="1"/>
</dbReference>
<keyword evidence="3" id="KW-1003">Cell membrane</keyword>
<evidence type="ECO:0000256" key="3">
    <source>
        <dbReference type="ARBA" id="ARBA00022475"/>
    </source>
</evidence>
<evidence type="ECO:0000313" key="10">
    <source>
        <dbReference type="Proteomes" id="UP000193006"/>
    </source>
</evidence>
<keyword evidence="4 7" id="KW-0812">Transmembrane</keyword>
<dbReference type="InterPro" id="IPR000515">
    <property type="entry name" value="MetI-like"/>
</dbReference>
<feature type="transmembrane region" description="Helical" evidence="7">
    <location>
        <begin position="223"/>
        <end position="247"/>
    </location>
</feature>
<name>A0A1X9MIB8_9BACI</name>
<feature type="domain" description="ABC transmembrane type-1" evidence="8">
    <location>
        <begin position="89"/>
        <end position="303"/>
    </location>
</feature>
<gene>
    <name evidence="9" type="primary">ycjO</name>
    <name evidence="9" type="ORF">BkAM31D_22520</name>
</gene>
<feature type="transmembrane region" description="Helical" evidence="7">
    <location>
        <begin position="93"/>
        <end position="114"/>
    </location>
</feature>
<dbReference type="GO" id="GO:0005886">
    <property type="term" value="C:plasma membrane"/>
    <property type="evidence" value="ECO:0007669"/>
    <property type="project" value="UniProtKB-SubCell"/>
</dbReference>
<dbReference type="InterPro" id="IPR050809">
    <property type="entry name" value="UgpAE/MalFG_permease"/>
</dbReference>
<organism evidence="9 10">
    <name type="scientific">Halalkalibacter krulwichiae</name>
    <dbReference type="NCBI Taxonomy" id="199441"/>
    <lineage>
        <taxon>Bacteria</taxon>
        <taxon>Bacillati</taxon>
        <taxon>Bacillota</taxon>
        <taxon>Bacilli</taxon>
        <taxon>Bacillales</taxon>
        <taxon>Bacillaceae</taxon>
        <taxon>Halalkalibacter</taxon>
    </lineage>
</organism>
<keyword evidence="10" id="KW-1185">Reference proteome</keyword>
<protein>
    <submittedName>
        <fullName evidence="9">Inner membrane ABC transporter permease protein YcjO</fullName>
    </submittedName>
</protein>
<reference evidence="9 10" key="1">
    <citation type="submission" date="2017-04" db="EMBL/GenBank/DDBJ databases">
        <title>Bacillus krulwichiae AM31D Genome sequencing and assembly.</title>
        <authorList>
            <person name="Krulwich T.A."/>
            <person name="Anastor L."/>
            <person name="Ehrlich R."/>
            <person name="Ehrlich G.D."/>
            <person name="Janto B."/>
        </authorList>
    </citation>
    <scope>NUCLEOTIDE SEQUENCE [LARGE SCALE GENOMIC DNA]</scope>
    <source>
        <strain evidence="9 10">AM31D</strain>
    </source>
</reference>
<evidence type="ECO:0000256" key="6">
    <source>
        <dbReference type="ARBA" id="ARBA00023136"/>
    </source>
</evidence>
<dbReference type="STRING" id="199441.BkAM31D_22520"/>
<feature type="transmembrane region" description="Helical" evidence="7">
    <location>
        <begin position="29"/>
        <end position="50"/>
    </location>
</feature>
<dbReference type="PANTHER" id="PTHR43227:SF7">
    <property type="entry name" value="ARABINOOLIGOSACCHARIDES TRANSPORT SYSTEM PERMEASE PROTEIN ARAP"/>
    <property type="match status" value="1"/>
</dbReference>
<keyword evidence="5 7" id="KW-1133">Transmembrane helix</keyword>
<sequence length="312" mass="34997">MEKEATQNATITQRPIERKKAKKVEVKHFVPYLLVSPLVLWIVITIFIPLSTVIKESFYSTGFVGTQGEFVGLQNYINVFTSSAYWGSWKNSLLWVVGNGLTQTVLAFSVALYLNNKFKLSKFARTWMIIPWIIPTIVVAIFWQWIFNGSYGIFNHVLMGIGLIDQPLNLLGDPTWALPTIIFINSWHWFPFLAVIILAGLAGIPEELYEASAVDGANKWQQFWGITFPSLQHITFALGLVGTLWMFNIFDVIYTLTEGGPAGSTTTVPVQIYQQAFDNYELGSASAMSVVTAIMMVVFAVVFIKFAAPKDE</sequence>
<comment type="subcellular location">
    <subcellularLocation>
        <location evidence="1 7">Cell membrane</location>
        <topology evidence="1 7">Multi-pass membrane protein</topology>
    </subcellularLocation>
</comment>
<proteinExistence type="inferred from homology"/>
<keyword evidence="2 7" id="KW-0813">Transport</keyword>
<dbReference type="Gene3D" id="1.10.3720.10">
    <property type="entry name" value="MetI-like"/>
    <property type="match status" value="1"/>
</dbReference>
<evidence type="ECO:0000256" key="1">
    <source>
        <dbReference type="ARBA" id="ARBA00004651"/>
    </source>
</evidence>
<dbReference type="EMBL" id="CP020814">
    <property type="protein sequence ID" value="ARK32410.1"/>
    <property type="molecule type" value="Genomic_DNA"/>
</dbReference>
<dbReference type="AlphaFoldDB" id="A0A1X9MIB8"/>